<dbReference type="EMBL" id="JXYS01000036">
    <property type="protein sequence ID" value="KJF17547.1"/>
    <property type="molecule type" value="Genomic_DNA"/>
</dbReference>
<dbReference type="InterPro" id="IPR001867">
    <property type="entry name" value="OmpR/PhoB-type_DNA-bd"/>
</dbReference>
<dbReference type="GO" id="GO:0000160">
    <property type="term" value="P:phosphorelay signal transduction system"/>
    <property type="evidence" value="ECO:0007669"/>
    <property type="project" value="InterPro"/>
</dbReference>
<dbReference type="Gene3D" id="1.10.10.10">
    <property type="entry name" value="Winged helix-like DNA-binding domain superfamily/Winged helix DNA-binding domain"/>
    <property type="match status" value="1"/>
</dbReference>
<feature type="DNA-binding region" description="OmpR/PhoB-type" evidence="2">
    <location>
        <begin position="1"/>
        <end position="97"/>
    </location>
</feature>
<evidence type="ECO:0000259" key="3">
    <source>
        <dbReference type="PROSITE" id="PS51755"/>
    </source>
</evidence>
<dbReference type="SMART" id="SM00862">
    <property type="entry name" value="Trans_reg_C"/>
    <property type="match status" value="1"/>
</dbReference>
<dbReference type="PROSITE" id="PS51755">
    <property type="entry name" value="OMPR_PHOB"/>
    <property type="match status" value="1"/>
</dbReference>
<organism evidence="4 5">
    <name type="scientific">Acidithrix ferrooxidans</name>
    <dbReference type="NCBI Taxonomy" id="1280514"/>
    <lineage>
        <taxon>Bacteria</taxon>
        <taxon>Bacillati</taxon>
        <taxon>Actinomycetota</taxon>
        <taxon>Acidimicrobiia</taxon>
        <taxon>Acidimicrobiales</taxon>
        <taxon>Acidimicrobiaceae</taxon>
        <taxon>Acidithrix</taxon>
    </lineage>
</organism>
<dbReference type="Pfam" id="PF00486">
    <property type="entry name" value="Trans_reg_C"/>
    <property type="match status" value="1"/>
</dbReference>
<dbReference type="SUPFAM" id="SSF46894">
    <property type="entry name" value="C-terminal effector domain of the bipartite response regulators"/>
    <property type="match status" value="1"/>
</dbReference>
<evidence type="ECO:0000256" key="1">
    <source>
        <dbReference type="ARBA" id="ARBA00023125"/>
    </source>
</evidence>
<evidence type="ECO:0000313" key="5">
    <source>
        <dbReference type="Proteomes" id="UP000032360"/>
    </source>
</evidence>
<dbReference type="InterPro" id="IPR016032">
    <property type="entry name" value="Sig_transdc_resp-reg_C-effctor"/>
</dbReference>
<sequence>MISIGDLTIDQTSSRVWRADREINLSKTEFEILCLMAKHTGDVLDHSIIYPEIWGSGFEPQSKNLAVYIGYLRRKIEQPNESQLLQTVRGRSDMSWNQYEA</sequence>
<dbReference type="Proteomes" id="UP000032360">
    <property type="component" value="Unassembled WGS sequence"/>
</dbReference>
<dbReference type="InterPro" id="IPR036388">
    <property type="entry name" value="WH-like_DNA-bd_sf"/>
</dbReference>
<evidence type="ECO:0000313" key="4">
    <source>
        <dbReference type="EMBL" id="KJF17547.1"/>
    </source>
</evidence>
<comment type="caution">
    <text evidence="4">The sequence shown here is derived from an EMBL/GenBank/DDBJ whole genome shotgun (WGS) entry which is preliminary data.</text>
</comment>
<keyword evidence="1 2" id="KW-0238">DNA-binding</keyword>
<dbReference type="GO" id="GO:0003677">
    <property type="term" value="F:DNA binding"/>
    <property type="evidence" value="ECO:0007669"/>
    <property type="project" value="UniProtKB-UniRule"/>
</dbReference>
<gene>
    <name evidence="4" type="primary">mprA5</name>
    <name evidence="4" type="ORF">AXFE_16080</name>
</gene>
<feature type="domain" description="OmpR/PhoB-type" evidence="3">
    <location>
        <begin position="1"/>
        <end position="97"/>
    </location>
</feature>
<reference evidence="4 5" key="1">
    <citation type="submission" date="2015-01" db="EMBL/GenBank/DDBJ databases">
        <title>Draft genome of the acidophilic iron oxidizer Acidithrix ferrooxidans strain Py-F3.</title>
        <authorList>
            <person name="Poehlein A."/>
            <person name="Eisen S."/>
            <person name="Schloemann M."/>
            <person name="Johnson B.D."/>
            <person name="Daniel R."/>
            <person name="Muehling M."/>
        </authorList>
    </citation>
    <scope>NUCLEOTIDE SEQUENCE [LARGE SCALE GENOMIC DNA]</scope>
    <source>
        <strain evidence="4 5">Py-F3</strain>
    </source>
</reference>
<accession>A0A0D8HIE8</accession>
<proteinExistence type="predicted"/>
<dbReference type="GO" id="GO:0006355">
    <property type="term" value="P:regulation of DNA-templated transcription"/>
    <property type="evidence" value="ECO:0007669"/>
    <property type="project" value="InterPro"/>
</dbReference>
<name>A0A0D8HIE8_9ACTN</name>
<evidence type="ECO:0000256" key="2">
    <source>
        <dbReference type="PROSITE-ProRule" id="PRU01091"/>
    </source>
</evidence>
<protein>
    <submittedName>
        <fullName evidence="4">Response regulator MprA</fullName>
    </submittedName>
</protein>
<keyword evidence="5" id="KW-1185">Reference proteome</keyword>
<dbReference type="CDD" id="cd00383">
    <property type="entry name" value="trans_reg_C"/>
    <property type="match status" value="1"/>
</dbReference>
<dbReference type="AlphaFoldDB" id="A0A0D8HIE8"/>
<dbReference type="STRING" id="1280514.AXFE_16080"/>